<keyword evidence="2" id="KW-1185">Reference proteome</keyword>
<dbReference type="EMBL" id="AMZY02000010">
    <property type="protein sequence ID" value="EMS33151.1"/>
    <property type="molecule type" value="Genomic_DNA"/>
</dbReference>
<evidence type="ECO:0000313" key="1">
    <source>
        <dbReference type="EMBL" id="EMS33151.1"/>
    </source>
</evidence>
<protein>
    <submittedName>
        <fullName evidence="1">Uncharacterized protein</fullName>
    </submittedName>
</protein>
<comment type="caution">
    <text evidence="1">The sequence shown here is derived from an EMBL/GenBank/DDBJ whole genome shotgun (WGS) entry which is preliminary data.</text>
</comment>
<sequence length="54" mass="6617">MVYQQYFYLVKALKLIDYAVVSFDQFPYTVVVFFGNNPTYFRHCFQNINFIKKF</sequence>
<dbReference type="InParanoid" id="M7Y7E0"/>
<reference evidence="1" key="1">
    <citation type="submission" date="2013-01" db="EMBL/GenBank/DDBJ databases">
        <title>Genome assembly of Mariniradius saccharolyticus AK6.</title>
        <authorList>
            <person name="Vaidya B."/>
            <person name="Khatri I."/>
            <person name="Tanuku N.R.S."/>
            <person name="Subramanian S."/>
            <person name="Pinnaka A."/>
        </authorList>
    </citation>
    <scope>NUCLEOTIDE SEQUENCE [LARGE SCALE GENOMIC DNA]</scope>
    <source>
        <strain evidence="1">AK6</strain>
    </source>
</reference>
<dbReference type="AlphaFoldDB" id="M7Y7E0"/>
<gene>
    <name evidence="1" type="ORF">C943_00428</name>
</gene>
<name>M7Y7E0_9BACT</name>
<proteinExistence type="predicted"/>
<dbReference type="Proteomes" id="UP000010953">
    <property type="component" value="Unassembled WGS sequence"/>
</dbReference>
<organism evidence="1 2">
    <name type="scientific">Mariniradius saccharolyticus AK6</name>
    <dbReference type="NCBI Taxonomy" id="1239962"/>
    <lineage>
        <taxon>Bacteria</taxon>
        <taxon>Pseudomonadati</taxon>
        <taxon>Bacteroidota</taxon>
        <taxon>Cytophagia</taxon>
        <taxon>Cytophagales</taxon>
        <taxon>Cyclobacteriaceae</taxon>
        <taxon>Mariniradius</taxon>
    </lineage>
</organism>
<accession>M7Y7E0</accession>
<evidence type="ECO:0000313" key="2">
    <source>
        <dbReference type="Proteomes" id="UP000010953"/>
    </source>
</evidence>